<evidence type="ECO:0000313" key="3">
    <source>
        <dbReference type="Proteomes" id="UP000516173"/>
    </source>
</evidence>
<dbReference type="EMBL" id="AP023396">
    <property type="protein sequence ID" value="BCK54113.1"/>
    <property type="molecule type" value="Genomic_DNA"/>
</dbReference>
<keyword evidence="1" id="KW-1133">Transmembrane helix</keyword>
<name>A0A7G1KIY1_9NOCA</name>
<feature type="transmembrane region" description="Helical" evidence="1">
    <location>
        <begin position="37"/>
        <end position="59"/>
    </location>
</feature>
<organism evidence="2 3">
    <name type="scientific">Nocardia wallacei</name>
    <dbReference type="NCBI Taxonomy" id="480035"/>
    <lineage>
        <taxon>Bacteria</taxon>
        <taxon>Bacillati</taxon>
        <taxon>Actinomycetota</taxon>
        <taxon>Actinomycetes</taxon>
        <taxon>Mycobacteriales</taxon>
        <taxon>Nocardiaceae</taxon>
        <taxon>Nocardia</taxon>
    </lineage>
</organism>
<dbReference type="KEGG" id="nwl:NWFMUON74_18850"/>
<protein>
    <submittedName>
        <fullName evidence="2">Uncharacterized protein</fullName>
    </submittedName>
</protein>
<keyword evidence="1" id="KW-0472">Membrane</keyword>
<keyword evidence="3" id="KW-1185">Reference proteome</keyword>
<feature type="transmembrane region" description="Helical" evidence="1">
    <location>
        <begin position="102"/>
        <end position="123"/>
    </location>
</feature>
<dbReference type="Proteomes" id="UP000516173">
    <property type="component" value="Chromosome"/>
</dbReference>
<dbReference type="AlphaFoldDB" id="A0A7G1KIY1"/>
<proteinExistence type="predicted"/>
<gene>
    <name evidence="2" type="ORF">NWFMUON74_18850</name>
</gene>
<keyword evidence="1" id="KW-0812">Transmembrane</keyword>
<reference evidence="2 3" key="1">
    <citation type="submission" date="2020-08" db="EMBL/GenBank/DDBJ databases">
        <title>Genome Sequencing of Nocardia wallacei strain FMUON74 and assembly.</title>
        <authorList>
            <person name="Toyokawa M."/>
            <person name="Uesaka K."/>
        </authorList>
    </citation>
    <scope>NUCLEOTIDE SEQUENCE [LARGE SCALE GENOMIC DNA]</scope>
    <source>
        <strain evidence="2 3">FMUON74</strain>
    </source>
</reference>
<sequence length="198" mass="20346">MAVALGVLMSAGAVSPPGPGKSGPAHAADLLDRAVLVYSANAAAFTGFLLAACTSFGYFQRRWVTAKFVLTLFQLGVGIFVLSPRMPEIVAAADAGRQGPVAIAIIGAVVMGGGLAFQAWVSFAKPWGRTAFGDRGPRLRNAPAWLMNLAVAGPLADLVLGITLGAPPLFAPIVLVVALAVRARAHRVPRVRPTVAAA</sequence>
<accession>A0A7G1KIY1</accession>
<evidence type="ECO:0000313" key="2">
    <source>
        <dbReference type="EMBL" id="BCK54113.1"/>
    </source>
</evidence>
<feature type="transmembrane region" description="Helical" evidence="1">
    <location>
        <begin position="169"/>
        <end position="185"/>
    </location>
</feature>
<evidence type="ECO:0000256" key="1">
    <source>
        <dbReference type="SAM" id="Phobius"/>
    </source>
</evidence>